<evidence type="ECO:0000256" key="7">
    <source>
        <dbReference type="RuleBase" id="RU000454"/>
    </source>
</evidence>
<feature type="compositionally biased region" description="Low complexity" evidence="8">
    <location>
        <begin position="87"/>
        <end position="99"/>
    </location>
</feature>
<sequence>MEGRTTAGRATPAGFWLFSCCLASLLWSANALIPAGKSAGSSFLAATSSQPSEEAPREFPGHLSNSQIASETGSALKIEEIASSGSAPEVSGAAGASASKTSEKPIRPYHTGPSSRSSAYSASSGIPLCHTCSSFDAANGGCRLCVHGEVASDFLMPMMPIRNIDTHREETLSRLEANHRTHLNEKKNFYVLRGKGPFGSLGNLPGTPGLDAAIAFGLSSPDLPSASFAQIKNKDSSDSGDVAAVGEETDSAVADGSKTLDLDLKLAETSVPILQMKDSQYVGVIGIGTPPQFVQPIFDTGSTNLWVVGSKCTDDTCTKVTRFDPSASKTFRAANPPVHLDITFGTGRIEGSTGIDDFTVGPFLVKGQSFGLVESEGGHNMHGNIFKTINFEGIVGLAFPEMSSTGTVPIYDNIISQGTLKENEFAFYMAKGSQVSALFFGGVDPRFYEAPIHMFPVTREHYWETSLDAIYIGDKKFCCEEGTKNYVILDSGTSFNTMPSGELGKLLDMIPSKECNLDDPEFTSDFPTITYVIGGVKFPLTPEQYLVRSKKNECKPAYMQIDVPSQFGHAYILGSVAFMRHYYTVFRRSDGTRPSLVGIARAVHNDDNSAYLSNVLNEYPGAHIRKEDLMMERSMSAPSMREL</sequence>
<dbReference type="InterPro" id="IPR001461">
    <property type="entry name" value="Aspartic_peptidase_A1"/>
</dbReference>
<dbReference type="PROSITE" id="PS51767">
    <property type="entry name" value="PEPTIDASE_A1"/>
    <property type="match status" value="1"/>
</dbReference>
<feature type="domain" description="Peptidase A1" evidence="10">
    <location>
        <begin position="281"/>
        <end position="600"/>
    </location>
</feature>
<feature type="disulfide bond" evidence="6">
    <location>
        <begin position="312"/>
        <end position="317"/>
    </location>
</feature>
<evidence type="ECO:0000256" key="5">
    <source>
        <dbReference type="PIRSR" id="PIRSR601461-1"/>
    </source>
</evidence>
<evidence type="ECO:0000313" key="12">
    <source>
        <dbReference type="Proteomes" id="UP000028837"/>
    </source>
</evidence>
<evidence type="ECO:0000313" key="11">
    <source>
        <dbReference type="EMBL" id="KFG46890.1"/>
    </source>
</evidence>
<evidence type="ECO:0000256" key="4">
    <source>
        <dbReference type="ARBA" id="ARBA00022801"/>
    </source>
</evidence>
<organism evidence="11 12">
    <name type="scientific">Toxoplasma gondii GAB2-2007-GAL-DOM2</name>
    <dbReference type="NCBI Taxonomy" id="1130820"/>
    <lineage>
        <taxon>Eukaryota</taxon>
        <taxon>Sar</taxon>
        <taxon>Alveolata</taxon>
        <taxon>Apicomplexa</taxon>
        <taxon>Conoidasida</taxon>
        <taxon>Coccidia</taxon>
        <taxon>Eucoccidiorida</taxon>
        <taxon>Eimeriorina</taxon>
        <taxon>Sarcocystidae</taxon>
        <taxon>Toxoplasma</taxon>
    </lineage>
</organism>
<gene>
    <name evidence="11" type="ORF">TGDOM2_246550</name>
</gene>
<dbReference type="PANTHER" id="PTHR47966">
    <property type="entry name" value="BETA-SITE APP-CLEAVING ENZYME, ISOFORM A-RELATED"/>
    <property type="match status" value="1"/>
</dbReference>
<dbReference type="AlphaFoldDB" id="A0A086KR72"/>
<keyword evidence="2 7" id="KW-0645">Protease</keyword>
<dbReference type="GO" id="GO:0004190">
    <property type="term" value="F:aspartic-type endopeptidase activity"/>
    <property type="evidence" value="ECO:0007669"/>
    <property type="project" value="UniProtKB-KW"/>
</dbReference>
<dbReference type="EC" id="3.4.23.1" evidence="11"/>
<dbReference type="EMBL" id="AHZU02000240">
    <property type="protein sequence ID" value="KFG46890.1"/>
    <property type="molecule type" value="Genomic_DNA"/>
</dbReference>
<name>A0A086KR72_TOXGO</name>
<dbReference type="PROSITE" id="PS00141">
    <property type="entry name" value="ASP_PROTEASE"/>
    <property type="match status" value="1"/>
</dbReference>
<proteinExistence type="inferred from homology"/>
<dbReference type="VEuPathDB" id="ToxoDB:TGDOM2_246550"/>
<evidence type="ECO:0000256" key="8">
    <source>
        <dbReference type="SAM" id="MobiDB-lite"/>
    </source>
</evidence>
<dbReference type="InterPro" id="IPR033121">
    <property type="entry name" value="PEPTIDASE_A1"/>
</dbReference>
<comment type="caution">
    <text evidence="11">The sequence shown here is derived from an EMBL/GenBank/DDBJ whole genome shotgun (WGS) entry which is preliminary data.</text>
</comment>
<feature type="region of interest" description="Disordered" evidence="8">
    <location>
        <begin position="87"/>
        <end position="116"/>
    </location>
</feature>
<dbReference type="InterPro" id="IPR021109">
    <property type="entry name" value="Peptidase_aspartic_dom_sf"/>
</dbReference>
<reference evidence="11 12" key="1">
    <citation type="submission" date="2014-02" db="EMBL/GenBank/DDBJ databases">
        <authorList>
            <person name="Sibley D."/>
            <person name="Venepally P."/>
            <person name="Karamycheva S."/>
            <person name="Hadjithomas M."/>
            <person name="Khan A."/>
            <person name="Brunk B."/>
            <person name="Roos D."/>
            <person name="Caler E."/>
            <person name="Lorenzi H."/>
        </authorList>
    </citation>
    <scope>NUCLEOTIDE SEQUENCE [LARGE SCALE GENOMIC DNA]</scope>
    <source>
        <strain evidence="11 12">GAB2-2007-GAL-DOM2</strain>
    </source>
</reference>
<comment type="similarity">
    <text evidence="1 7">Belongs to the peptidase A1 family.</text>
</comment>
<evidence type="ECO:0000256" key="2">
    <source>
        <dbReference type="ARBA" id="ARBA00022670"/>
    </source>
</evidence>
<dbReference type="Pfam" id="PF00026">
    <property type="entry name" value="Asp"/>
    <property type="match status" value="1"/>
</dbReference>
<dbReference type="InterPro" id="IPR001969">
    <property type="entry name" value="Aspartic_peptidase_AS"/>
</dbReference>
<keyword evidence="4 7" id="KW-0378">Hydrolase</keyword>
<dbReference type="SMR" id="A0A086KR72"/>
<evidence type="ECO:0000256" key="6">
    <source>
        <dbReference type="PIRSR" id="PIRSR601461-2"/>
    </source>
</evidence>
<dbReference type="PANTHER" id="PTHR47966:SF51">
    <property type="entry name" value="BETA-SITE APP-CLEAVING ENZYME, ISOFORM A-RELATED"/>
    <property type="match status" value="1"/>
</dbReference>
<protein>
    <submittedName>
        <fullName evidence="11">Aspartyl protease ASP3</fullName>
        <ecNumber evidence="11">3.4.23.1</ecNumber>
    </submittedName>
</protein>
<dbReference type="PROSITE" id="PS51257">
    <property type="entry name" value="PROKAR_LIPOPROTEIN"/>
    <property type="match status" value="1"/>
</dbReference>
<dbReference type="SUPFAM" id="SSF50630">
    <property type="entry name" value="Acid proteases"/>
    <property type="match status" value="1"/>
</dbReference>
<evidence type="ECO:0000256" key="1">
    <source>
        <dbReference type="ARBA" id="ARBA00007447"/>
    </source>
</evidence>
<dbReference type="Gene3D" id="2.40.70.10">
    <property type="entry name" value="Acid Proteases"/>
    <property type="match status" value="2"/>
</dbReference>
<keyword evidence="3 7" id="KW-0064">Aspartyl protease</keyword>
<dbReference type="GO" id="GO:0016485">
    <property type="term" value="P:protein processing"/>
    <property type="evidence" value="ECO:0007669"/>
    <property type="project" value="UniProtKB-ARBA"/>
</dbReference>
<feature type="active site" evidence="5">
    <location>
        <position position="299"/>
    </location>
</feature>
<dbReference type="PRINTS" id="PR00792">
    <property type="entry name" value="PEPSIN"/>
</dbReference>
<dbReference type="FunFam" id="2.40.70.10:FF:000115">
    <property type="entry name" value="Lysosomal aspartic protease"/>
    <property type="match status" value="1"/>
</dbReference>
<evidence type="ECO:0000256" key="3">
    <source>
        <dbReference type="ARBA" id="ARBA00022750"/>
    </source>
</evidence>
<feature type="signal peptide" evidence="9">
    <location>
        <begin position="1"/>
        <end position="31"/>
    </location>
</feature>
<evidence type="ECO:0000256" key="9">
    <source>
        <dbReference type="SAM" id="SignalP"/>
    </source>
</evidence>
<feature type="chain" id="PRO_5001809412" evidence="9">
    <location>
        <begin position="32"/>
        <end position="643"/>
    </location>
</feature>
<dbReference type="Proteomes" id="UP000028837">
    <property type="component" value="Unassembled WGS sequence"/>
</dbReference>
<keyword evidence="6" id="KW-1015">Disulfide bond</keyword>
<evidence type="ECO:0000259" key="10">
    <source>
        <dbReference type="PROSITE" id="PS51767"/>
    </source>
</evidence>
<dbReference type="OrthoDB" id="771136at2759"/>
<keyword evidence="9" id="KW-0732">Signal</keyword>
<feature type="active site" evidence="5">
    <location>
        <position position="490"/>
    </location>
</feature>
<accession>A0A086KR72</accession>